<feature type="transmembrane region" description="Helical" evidence="1">
    <location>
        <begin position="65"/>
        <end position="87"/>
    </location>
</feature>
<keyword evidence="1" id="KW-0812">Transmembrane</keyword>
<dbReference type="Pfam" id="PF00035">
    <property type="entry name" value="dsrm"/>
    <property type="match status" value="1"/>
</dbReference>
<keyword evidence="4" id="KW-1185">Reference proteome</keyword>
<evidence type="ECO:0000313" key="4">
    <source>
        <dbReference type="Proteomes" id="UP000001194"/>
    </source>
</evidence>
<dbReference type="RefSeq" id="XP_001884130.1">
    <property type="nucleotide sequence ID" value="XM_001884095.1"/>
</dbReference>
<dbReference type="EMBL" id="DS547114">
    <property type="protein sequence ID" value="EDR05165.1"/>
    <property type="molecule type" value="Genomic_DNA"/>
</dbReference>
<dbReference type="Proteomes" id="UP000001194">
    <property type="component" value="Unassembled WGS sequence"/>
</dbReference>
<organism evidence="4">
    <name type="scientific">Laccaria bicolor (strain S238N-H82 / ATCC MYA-4686)</name>
    <name type="common">Bicoloured deceiver</name>
    <name type="synonym">Laccaria laccata var. bicolor</name>
    <dbReference type="NCBI Taxonomy" id="486041"/>
    <lineage>
        <taxon>Eukaryota</taxon>
        <taxon>Fungi</taxon>
        <taxon>Dikarya</taxon>
        <taxon>Basidiomycota</taxon>
        <taxon>Agaricomycotina</taxon>
        <taxon>Agaricomycetes</taxon>
        <taxon>Agaricomycetidae</taxon>
        <taxon>Agaricales</taxon>
        <taxon>Agaricineae</taxon>
        <taxon>Hydnangiaceae</taxon>
        <taxon>Laccaria</taxon>
    </lineage>
</organism>
<dbReference type="GeneID" id="6079743"/>
<evidence type="ECO:0000256" key="1">
    <source>
        <dbReference type="SAM" id="Phobius"/>
    </source>
</evidence>
<feature type="non-terminal residue" evidence="3">
    <location>
        <position position="1"/>
    </location>
</feature>
<keyword evidence="1" id="KW-0472">Membrane</keyword>
<dbReference type="AlphaFoldDB" id="B0DJR6"/>
<feature type="domain" description="DRBM" evidence="2">
    <location>
        <begin position="144"/>
        <end position="205"/>
    </location>
</feature>
<proteinExistence type="predicted"/>
<keyword evidence="1" id="KW-1133">Transmembrane helix</keyword>
<evidence type="ECO:0000259" key="2">
    <source>
        <dbReference type="Pfam" id="PF00035"/>
    </source>
</evidence>
<dbReference type="SUPFAM" id="SSF54768">
    <property type="entry name" value="dsRNA-binding domain-like"/>
    <property type="match status" value="1"/>
</dbReference>
<sequence>SRQQRMGDIGFYRLNTCAPIRLPVWLTRVCHLQLTCCPEPGGESAITCCFAFEGPPEPWTDADDVLIAVLLWIQGLFFAPQVVLISFKSRHEPQKYSTDQRIQEIMATTARAGNGGDGAAYELAIGQGEYGIGVPRREMVTEHKNHLNTILQRLFRDIPPLEYKCGQSRHRQNPWQCTVHLDGVHIGTGWGISKQYASEGAAKSVADYLYRKYLAKCPQAFR</sequence>
<dbReference type="KEGG" id="lbc:LACBIDRAFT_329960"/>
<evidence type="ECO:0000313" key="3">
    <source>
        <dbReference type="EMBL" id="EDR05165.1"/>
    </source>
</evidence>
<reference evidence="3 4" key="1">
    <citation type="journal article" date="2008" name="Nature">
        <title>The genome of Laccaria bicolor provides insights into mycorrhizal symbiosis.</title>
        <authorList>
            <person name="Martin F."/>
            <person name="Aerts A."/>
            <person name="Ahren D."/>
            <person name="Brun A."/>
            <person name="Danchin E.G.J."/>
            <person name="Duchaussoy F."/>
            <person name="Gibon J."/>
            <person name="Kohler A."/>
            <person name="Lindquist E."/>
            <person name="Pereda V."/>
            <person name="Salamov A."/>
            <person name="Shapiro H.J."/>
            <person name="Wuyts J."/>
            <person name="Blaudez D."/>
            <person name="Buee M."/>
            <person name="Brokstein P."/>
            <person name="Canbaeck B."/>
            <person name="Cohen D."/>
            <person name="Courty P.E."/>
            <person name="Coutinho P.M."/>
            <person name="Delaruelle C."/>
            <person name="Detter J.C."/>
            <person name="Deveau A."/>
            <person name="DiFazio S."/>
            <person name="Duplessis S."/>
            <person name="Fraissinet-Tachet L."/>
            <person name="Lucic E."/>
            <person name="Frey-Klett P."/>
            <person name="Fourrey C."/>
            <person name="Feussner I."/>
            <person name="Gay G."/>
            <person name="Grimwood J."/>
            <person name="Hoegger P.J."/>
            <person name="Jain P."/>
            <person name="Kilaru S."/>
            <person name="Labbe J."/>
            <person name="Lin Y.C."/>
            <person name="Legue V."/>
            <person name="Le Tacon F."/>
            <person name="Marmeisse R."/>
            <person name="Melayah D."/>
            <person name="Montanini B."/>
            <person name="Muratet M."/>
            <person name="Nehls U."/>
            <person name="Niculita-Hirzel H."/>
            <person name="Oudot-Le Secq M.P."/>
            <person name="Peter M."/>
            <person name="Quesneville H."/>
            <person name="Rajashekar B."/>
            <person name="Reich M."/>
            <person name="Rouhier N."/>
            <person name="Schmutz J."/>
            <person name="Yin T."/>
            <person name="Chalot M."/>
            <person name="Henrissat B."/>
            <person name="Kuees U."/>
            <person name="Lucas S."/>
            <person name="Van de Peer Y."/>
            <person name="Podila G.K."/>
            <person name="Polle A."/>
            <person name="Pukkila P.J."/>
            <person name="Richardson P.M."/>
            <person name="Rouze P."/>
            <person name="Sanders I.R."/>
            <person name="Stajich J.E."/>
            <person name="Tunlid A."/>
            <person name="Tuskan G."/>
            <person name="Grigoriev I.V."/>
        </authorList>
    </citation>
    <scope>NUCLEOTIDE SEQUENCE [LARGE SCALE GENOMIC DNA]</scope>
    <source>
        <strain evidence="4">S238N-H82 / ATCC MYA-4686</strain>
    </source>
</reference>
<dbReference type="HOGENOM" id="CLU_1247954_0_0_1"/>
<protein>
    <submittedName>
        <fullName evidence="3">Predicted protein</fullName>
    </submittedName>
</protein>
<dbReference type="InParanoid" id="B0DJR6"/>
<dbReference type="InterPro" id="IPR014720">
    <property type="entry name" value="dsRBD_dom"/>
</dbReference>
<name>B0DJR6_LACBS</name>
<accession>B0DJR6</accession>
<gene>
    <name evidence="3" type="ORF">LACBIDRAFT_329960</name>
</gene>
<dbReference type="Gene3D" id="3.30.160.20">
    <property type="match status" value="1"/>
</dbReference>